<evidence type="ECO:0000313" key="3">
    <source>
        <dbReference type="EMBL" id="AEI06996.1"/>
    </source>
</evidence>
<dbReference type="eggNOG" id="ENOG503018X">
    <property type="taxonomic scope" value="Bacteria"/>
</dbReference>
<keyword evidence="4" id="KW-1185">Reference proteome</keyword>
<protein>
    <submittedName>
        <fullName evidence="3">Uncharacterized protein</fullName>
    </submittedName>
</protein>
<dbReference type="OrthoDB" id="8141463at2"/>
<evidence type="ECO:0000313" key="4">
    <source>
        <dbReference type="Proteomes" id="UP000007730"/>
    </source>
</evidence>
<dbReference type="PATRIC" id="fig|504832.7.peg.2421"/>
<reference evidence="3 4" key="1">
    <citation type="journal article" date="2011" name="J. Bacteriol.">
        <title>Complete genome sequences of the chemolithoautotrophic Oligotropha carboxidovorans strains OM4 and OM5.</title>
        <authorList>
            <person name="Volland S."/>
            <person name="Rachinger M."/>
            <person name="Strittmatter A."/>
            <person name="Daniel R."/>
            <person name="Gottschalk G."/>
            <person name="Meyer O."/>
        </authorList>
    </citation>
    <scope>NUCLEOTIDE SEQUENCE [LARGE SCALE GENOMIC DNA]</scope>
    <source>
        <strain evidence="4">ATCC 49405 / DSM 1227 / KCTC 32145 / OM5</strain>
    </source>
</reference>
<proteinExistence type="predicted"/>
<dbReference type="RefSeq" id="WP_012562868.1">
    <property type="nucleotide sequence ID" value="NC_011386.1"/>
</dbReference>
<organism evidence="3 4">
    <name type="scientific">Afipia carboxidovorans (strain ATCC 49405 / DSM 1227 / KCTC 32145 / OM5)</name>
    <name type="common">Oligotropha carboxidovorans</name>
    <dbReference type="NCBI Taxonomy" id="504832"/>
    <lineage>
        <taxon>Bacteria</taxon>
        <taxon>Pseudomonadati</taxon>
        <taxon>Pseudomonadota</taxon>
        <taxon>Alphaproteobacteria</taxon>
        <taxon>Hyphomicrobiales</taxon>
        <taxon>Nitrobacteraceae</taxon>
        <taxon>Afipia</taxon>
    </lineage>
</organism>
<dbReference type="KEGG" id="ocg:OCA5_c22960"/>
<dbReference type="STRING" id="504832.OCA5_c22960"/>
<dbReference type="Proteomes" id="UP000007730">
    <property type="component" value="Chromosome"/>
</dbReference>
<evidence type="ECO:0000256" key="1">
    <source>
        <dbReference type="SAM" id="MobiDB-lite"/>
    </source>
</evidence>
<evidence type="ECO:0000256" key="2">
    <source>
        <dbReference type="SAM" id="SignalP"/>
    </source>
</evidence>
<keyword evidence="2" id="KW-0732">Signal</keyword>
<feature type="region of interest" description="Disordered" evidence="1">
    <location>
        <begin position="39"/>
        <end position="95"/>
    </location>
</feature>
<gene>
    <name evidence="3" type="ordered locus">OCA5_c22960</name>
</gene>
<accession>B6JEZ5</accession>
<feature type="compositionally biased region" description="Pro residues" evidence="1">
    <location>
        <begin position="39"/>
        <end position="52"/>
    </location>
</feature>
<feature type="chain" id="PRO_5002844662" evidence="2">
    <location>
        <begin position="22"/>
        <end position="125"/>
    </location>
</feature>
<dbReference type="HOGENOM" id="CLU_146060_0_0_5"/>
<feature type="signal peptide" evidence="2">
    <location>
        <begin position="1"/>
        <end position="21"/>
    </location>
</feature>
<dbReference type="AlphaFoldDB" id="B6JEZ5"/>
<dbReference type="KEGG" id="oca:OCAR_5711"/>
<dbReference type="EMBL" id="CP002826">
    <property type="protein sequence ID" value="AEI06996.1"/>
    <property type="molecule type" value="Genomic_DNA"/>
</dbReference>
<name>B6JEZ5_AFIC5</name>
<sequence>MRRLPVVVVLGLALVGEGAFAQDALAQVFTGPGMTPVIPYPTAPPPPPPPAITVPQVPKMESPPPFELQNTRPGYVKPGKPPAPVLKPQRQRPLSDRVARCLDKGAMLGLSPNERAAYSRSCALR</sequence>